<evidence type="ECO:0000256" key="3">
    <source>
        <dbReference type="ARBA" id="ARBA00022679"/>
    </source>
</evidence>
<dbReference type="AlphaFoldDB" id="N6VZX7"/>
<evidence type="ECO:0000313" key="10">
    <source>
        <dbReference type="EMBL" id="ENN96642.1"/>
    </source>
</evidence>
<dbReference type="PATRIC" id="fig|1069083.5.peg.208"/>
<dbReference type="Proteomes" id="UP000053695">
    <property type="component" value="Unassembled WGS sequence"/>
</dbReference>
<gene>
    <name evidence="10" type="ORF">J422_01071</name>
</gene>
<evidence type="ECO:0000256" key="5">
    <source>
        <dbReference type="ARBA" id="ARBA00022985"/>
    </source>
</evidence>
<dbReference type="EMBL" id="APMM01000007">
    <property type="protein sequence ID" value="ENN96642.1"/>
    <property type="molecule type" value="Genomic_DNA"/>
</dbReference>
<dbReference type="GO" id="GO:0016757">
    <property type="term" value="F:glycosyltransferase activity"/>
    <property type="evidence" value="ECO:0007669"/>
    <property type="project" value="UniProtKB-KW"/>
</dbReference>
<dbReference type="PANTHER" id="PTHR48090:SF3">
    <property type="entry name" value="UNDECAPRENYL-PHOSPHATE 4-DEOXY-4-FORMAMIDO-L-ARABINOSE TRANSFERASE"/>
    <property type="match status" value="1"/>
</dbReference>
<dbReference type="InterPro" id="IPR029044">
    <property type="entry name" value="Nucleotide-diphossugar_trans"/>
</dbReference>
<evidence type="ECO:0000256" key="6">
    <source>
        <dbReference type="ARBA" id="ARBA00022989"/>
    </source>
</evidence>
<keyword evidence="11" id="KW-1185">Reference proteome</keyword>
<evidence type="ECO:0000256" key="8">
    <source>
        <dbReference type="SAM" id="Phobius"/>
    </source>
</evidence>
<keyword evidence="1" id="KW-1003">Cell membrane</keyword>
<keyword evidence="2" id="KW-0328">Glycosyltransferase</keyword>
<organism evidence="10 11">
    <name type="scientific">Methanocaldococcus villosus KIN24-T80</name>
    <dbReference type="NCBI Taxonomy" id="1069083"/>
    <lineage>
        <taxon>Archaea</taxon>
        <taxon>Methanobacteriati</taxon>
        <taxon>Methanobacteriota</taxon>
        <taxon>Methanomada group</taxon>
        <taxon>Methanococci</taxon>
        <taxon>Methanococcales</taxon>
        <taxon>Methanocaldococcaceae</taxon>
        <taxon>Methanocaldococcus</taxon>
    </lineage>
</organism>
<evidence type="ECO:0000256" key="4">
    <source>
        <dbReference type="ARBA" id="ARBA00022692"/>
    </source>
</evidence>
<sequence>MIAVIPAYNEERNIIKVLKDLNDLGIDAIVIDDGSTDNTYKVVEDFSKKAKIKIYLIKNEKNLGKAKSIKKGTELALSLGYELIIYMDGDYQHKPKDIIKLYNKLNKCNADAVFGVRKYKKIPFHRKIMNVIASFLTSLAIMVYTKKIIFFRDIQCGFRIIKANFLKDVEFGEGYAVEHLIALQLVKKGAKIVEEYVDVDYHDEAISYITHKKILNVIRQIIKFVFFR</sequence>
<dbReference type="PANTHER" id="PTHR48090">
    <property type="entry name" value="UNDECAPRENYL-PHOSPHATE 4-DEOXY-4-FORMAMIDO-L-ARABINOSE TRANSFERASE-RELATED"/>
    <property type="match status" value="1"/>
</dbReference>
<dbReference type="InterPro" id="IPR050256">
    <property type="entry name" value="Glycosyltransferase_2"/>
</dbReference>
<evidence type="ECO:0000313" key="11">
    <source>
        <dbReference type="Proteomes" id="UP000053695"/>
    </source>
</evidence>
<keyword evidence="4 8" id="KW-0812">Transmembrane</keyword>
<evidence type="ECO:0000256" key="7">
    <source>
        <dbReference type="ARBA" id="ARBA00023136"/>
    </source>
</evidence>
<dbReference type="CDD" id="cd04179">
    <property type="entry name" value="DPM_DPG-synthase_like"/>
    <property type="match status" value="1"/>
</dbReference>
<evidence type="ECO:0000256" key="1">
    <source>
        <dbReference type="ARBA" id="ARBA00022475"/>
    </source>
</evidence>
<keyword evidence="6 8" id="KW-1133">Transmembrane helix</keyword>
<dbReference type="SUPFAM" id="SSF53448">
    <property type="entry name" value="Nucleotide-diphospho-sugar transferases"/>
    <property type="match status" value="1"/>
</dbReference>
<evidence type="ECO:0000259" key="9">
    <source>
        <dbReference type="Pfam" id="PF00535"/>
    </source>
</evidence>
<name>N6VZX7_9EURY</name>
<keyword evidence="5" id="KW-0448">Lipopolysaccharide biosynthesis</keyword>
<dbReference type="OrthoDB" id="11098at2157"/>
<dbReference type="Pfam" id="PF00535">
    <property type="entry name" value="Glycos_transf_2"/>
    <property type="match status" value="1"/>
</dbReference>
<reference evidence="10 11" key="1">
    <citation type="journal article" date="2013" name="Genome Announc.">
        <title>Draft Genome Sequence of a Highly Flagellated, Fast-Swimming Archaeon, Methanocaldococcus villosus Strain KIN24-T80 (DSM 22612).</title>
        <authorList>
            <person name="Thennarasu S."/>
            <person name="Polireddy D."/>
            <person name="Antony A."/>
            <person name="Yada M.R."/>
            <person name="Algarawi S."/>
            <person name="Sivakumar N."/>
        </authorList>
    </citation>
    <scope>NUCLEOTIDE SEQUENCE [LARGE SCALE GENOMIC DNA]</scope>
    <source>
        <strain evidence="10 11">KIN24-T80</strain>
    </source>
</reference>
<evidence type="ECO:0000256" key="2">
    <source>
        <dbReference type="ARBA" id="ARBA00022676"/>
    </source>
</evidence>
<protein>
    <submittedName>
        <fullName evidence="10">Family 2 glycosyl transferase</fullName>
    </submittedName>
</protein>
<comment type="caution">
    <text evidence="10">The sequence shown here is derived from an EMBL/GenBank/DDBJ whole genome shotgun (WGS) entry which is preliminary data.</text>
</comment>
<dbReference type="GO" id="GO:0005886">
    <property type="term" value="C:plasma membrane"/>
    <property type="evidence" value="ECO:0007669"/>
    <property type="project" value="TreeGrafter"/>
</dbReference>
<proteinExistence type="predicted"/>
<dbReference type="STRING" id="1069083.GCA_000371805_00829"/>
<dbReference type="RefSeq" id="WP_004589882.1">
    <property type="nucleotide sequence ID" value="NZ_APMM01000007.1"/>
</dbReference>
<feature type="transmembrane region" description="Helical" evidence="8">
    <location>
        <begin position="128"/>
        <end position="145"/>
    </location>
</feature>
<keyword evidence="3 10" id="KW-0808">Transferase</keyword>
<dbReference type="InterPro" id="IPR001173">
    <property type="entry name" value="Glyco_trans_2-like"/>
</dbReference>
<accession>N6VZX7</accession>
<dbReference type="Gene3D" id="3.90.550.10">
    <property type="entry name" value="Spore Coat Polysaccharide Biosynthesis Protein SpsA, Chain A"/>
    <property type="match status" value="1"/>
</dbReference>
<feature type="domain" description="Glycosyltransferase 2-like" evidence="9">
    <location>
        <begin position="4"/>
        <end position="139"/>
    </location>
</feature>
<keyword evidence="7 8" id="KW-0472">Membrane</keyword>